<dbReference type="AlphaFoldDB" id="A0A379FU26"/>
<name>A0A379FU26_PRORE</name>
<feature type="chain" id="PRO_5016639151" evidence="1">
    <location>
        <begin position="21"/>
        <end position="42"/>
    </location>
</feature>
<dbReference type="EMBL" id="UGTZ01000001">
    <property type="protein sequence ID" value="SUC31873.1"/>
    <property type="molecule type" value="Genomic_DNA"/>
</dbReference>
<reference evidence="2 3" key="1">
    <citation type="submission" date="2018-06" db="EMBL/GenBank/DDBJ databases">
        <authorList>
            <consortium name="Pathogen Informatics"/>
            <person name="Doyle S."/>
        </authorList>
    </citation>
    <scope>NUCLEOTIDE SEQUENCE [LARGE SCALE GENOMIC DNA]</scope>
    <source>
        <strain evidence="2 3">NCTC11801</strain>
    </source>
</reference>
<gene>
    <name evidence="2" type="ORF">NCTC11801_02840</name>
</gene>
<sequence>MFKKAIIALSLISISGATLAAAPVANLKVTGSINFSRYRFNF</sequence>
<evidence type="ECO:0000256" key="1">
    <source>
        <dbReference type="SAM" id="SignalP"/>
    </source>
</evidence>
<organism evidence="2 3">
    <name type="scientific">Providencia rettgeri</name>
    <dbReference type="NCBI Taxonomy" id="587"/>
    <lineage>
        <taxon>Bacteria</taxon>
        <taxon>Pseudomonadati</taxon>
        <taxon>Pseudomonadota</taxon>
        <taxon>Gammaproteobacteria</taxon>
        <taxon>Enterobacterales</taxon>
        <taxon>Morganellaceae</taxon>
        <taxon>Providencia</taxon>
    </lineage>
</organism>
<keyword evidence="1" id="KW-0732">Signal</keyword>
<proteinExistence type="predicted"/>
<feature type="signal peptide" evidence="1">
    <location>
        <begin position="1"/>
        <end position="20"/>
    </location>
</feature>
<protein>
    <submittedName>
        <fullName evidence="2">Uncharacterized protein</fullName>
    </submittedName>
</protein>
<evidence type="ECO:0000313" key="3">
    <source>
        <dbReference type="Proteomes" id="UP000254208"/>
    </source>
</evidence>
<accession>A0A379FU26</accession>
<dbReference type="GeneID" id="93674996"/>
<dbReference type="RefSeq" id="WP_269814211.1">
    <property type="nucleotide sequence ID" value="NZ_ABEXOC020000036.1"/>
</dbReference>
<dbReference type="Proteomes" id="UP000254208">
    <property type="component" value="Unassembled WGS sequence"/>
</dbReference>
<evidence type="ECO:0000313" key="2">
    <source>
        <dbReference type="EMBL" id="SUC31873.1"/>
    </source>
</evidence>